<gene>
    <name evidence="1" type="ORF">CEXT_335821</name>
</gene>
<dbReference type="Proteomes" id="UP001054945">
    <property type="component" value="Unassembled WGS sequence"/>
</dbReference>
<keyword evidence="2" id="KW-1185">Reference proteome</keyword>
<name>A0AAV4M315_CAEEX</name>
<accession>A0AAV4M315</accession>
<reference evidence="1 2" key="1">
    <citation type="submission" date="2021-06" db="EMBL/GenBank/DDBJ databases">
        <title>Caerostris extrusa draft genome.</title>
        <authorList>
            <person name="Kono N."/>
            <person name="Arakawa K."/>
        </authorList>
    </citation>
    <scope>NUCLEOTIDE SEQUENCE [LARGE SCALE GENOMIC DNA]</scope>
</reference>
<protein>
    <submittedName>
        <fullName evidence="1">Uncharacterized protein</fullName>
    </submittedName>
</protein>
<evidence type="ECO:0000313" key="2">
    <source>
        <dbReference type="Proteomes" id="UP001054945"/>
    </source>
</evidence>
<dbReference type="AlphaFoldDB" id="A0AAV4M315"/>
<evidence type="ECO:0000313" key="1">
    <source>
        <dbReference type="EMBL" id="GIX66778.1"/>
    </source>
</evidence>
<organism evidence="1 2">
    <name type="scientific">Caerostris extrusa</name>
    <name type="common">Bark spider</name>
    <name type="synonym">Caerostris bankana</name>
    <dbReference type="NCBI Taxonomy" id="172846"/>
    <lineage>
        <taxon>Eukaryota</taxon>
        <taxon>Metazoa</taxon>
        <taxon>Ecdysozoa</taxon>
        <taxon>Arthropoda</taxon>
        <taxon>Chelicerata</taxon>
        <taxon>Arachnida</taxon>
        <taxon>Araneae</taxon>
        <taxon>Araneomorphae</taxon>
        <taxon>Entelegynae</taxon>
        <taxon>Araneoidea</taxon>
        <taxon>Araneidae</taxon>
        <taxon>Caerostris</taxon>
    </lineage>
</organism>
<sequence>MRTLTDFVEDCLDCNRYKLSNQTPTGLLQIFVQSKDLKGLGLRMEYFSSYNIGSLYKRLSLPSGQGHSGPSPFIRPCPGRKITQGPAFLSCFLHHGA</sequence>
<dbReference type="EMBL" id="BPLR01019339">
    <property type="protein sequence ID" value="GIX66778.1"/>
    <property type="molecule type" value="Genomic_DNA"/>
</dbReference>
<comment type="caution">
    <text evidence="1">The sequence shown here is derived from an EMBL/GenBank/DDBJ whole genome shotgun (WGS) entry which is preliminary data.</text>
</comment>
<proteinExistence type="predicted"/>